<keyword evidence="7" id="KW-0812">Transmembrane</keyword>
<evidence type="ECO:0000256" key="4">
    <source>
        <dbReference type="ARBA" id="ARBA00022982"/>
    </source>
</evidence>
<feature type="transmembrane region" description="Helical" evidence="7">
    <location>
        <begin position="336"/>
        <end position="354"/>
    </location>
</feature>
<dbReference type="GO" id="GO:0005886">
    <property type="term" value="C:plasma membrane"/>
    <property type="evidence" value="ECO:0007669"/>
    <property type="project" value="TreeGrafter"/>
</dbReference>
<evidence type="ECO:0000256" key="2">
    <source>
        <dbReference type="ARBA" id="ARBA00022485"/>
    </source>
</evidence>
<dbReference type="OrthoDB" id="9811700at2"/>
<feature type="transmembrane region" description="Helical" evidence="7">
    <location>
        <begin position="43"/>
        <end position="60"/>
    </location>
</feature>
<dbReference type="PROSITE" id="PS51379">
    <property type="entry name" value="4FE4S_FER_2"/>
    <property type="match status" value="1"/>
</dbReference>
<reference evidence="10" key="1">
    <citation type="submission" date="2017-05" db="EMBL/GenBank/DDBJ databases">
        <authorList>
            <person name="Sung H."/>
        </authorList>
    </citation>
    <scope>NUCLEOTIDE SEQUENCE [LARGE SCALE GENOMIC DNA]</scope>
    <source>
        <strain evidence="10">AMac2203</strain>
    </source>
</reference>
<dbReference type="InterPro" id="IPR014116">
    <property type="entry name" value="Cyt_c_oxidase_cbb3_FixG"/>
</dbReference>
<evidence type="ECO:0000256" key="7">
    <source>
        <dbReference type="SAM" id="Phobius"/>
    </source>
</evidence>
<dbReference type="GO" id="GO:0046872">
    <property type="term" value="F:metal ion binding"/>
    <property type="evidence" value="ECO:0007669"/>
    <property type="project" value="UniProtKB-KW"/>
</dbReference>
<dbReference type="AlphaFoldDB" id="A0A1Y0CZZ1"/>
<feature type="transmembrane region" description="Helical" evidence="7">
    <location>
        <begin position="185"/>
        <end position="209"/>
    </location>
</feature>
<dbReference type="PANTHER" id="PTHR30176">
    <property type="entry name" value="FERREDOXIN-TYPE PROTEIN NAPH"/>
    <property type="match status" value="1"/>
</dbReference>
<feature type="transmembrane region" description="Helical" evidence="7">
    <location>
        <begin position="87"/>
        <end position="108"/>
    </location>
</feature>
<feature type="domain" description="4Fe-4S ferredoxin-type" evidence="8">
    <location>
        <begin position="259"/>
        <end position="287"/>
    </location>
</feature>
<dbReference type="Gene3D" id="2.60.40.10">
    <property type="entry name" value="Immunoglobulins"/>
    <property type="match status" value="1"/>
</dbReference>
<dbReference type="KEGG" id="ocm:CBP12_10130"/>
<evidence type="ECO:0000256" key="6">
    <source>
        <dbReference type="ARBA" id="ARBA00023014"/>
    </source>
</evidence>
<dbReference type="EMBL" id="CP021376">
    <property type="protein sequence ID" value="ART80457.1"/>
    <property type="molecule type" value="Genomic_DNA"/>
</dbReference>
<evidence type="ECO:0000313" key="10">
    <source>
        <dbReference type="Proteomes" id="UP000243793"/>
    </source>
</evidence>
<evidence type="ECO:0000313" key="9">
    <source>
        <dbReference type="EMBL" id="ART80457.1"/>
    </source>
</evidence>
<sequence length="473" mass="53994">MKDNQTQIEIKDVTPAVRSHRPTDDGHIYVRAQSGKWQRLRKYLGWVLMLIFVAGPWMTWNGRQALLFDVEQQRFQIFAATIWPQDLTLLALLLMISAVALFFVTTFLGRVWCGYVCPQTVWTFIFIWFEEKLEGTANKRRVLDKSPWNFNKIWRKTAKHIAWLAVSLLTGFTFIAYFVPAKELAWELLTFSTSFWVGFWVLFFAFCTYGNAGWMRTIMCTHICPYSRFQSAMFDKDTFTVSYDAARGEARGPRPRKADPKELGLGDCIDCDLCVQVCPAGIDIRDGLQYECINCGACVDACDQTMDRMGYEPGLISYTTEHKLQHGVTHVARPKLIGYGIVITVMTAIFLYMASHIMPMGIEIIRDRNQLYRETNEGLVENAYTMKIMNKTLDPAVYRLSVEGLEDVEWLGPQEVSVRGGEILSLPISLSTDPYLLSSPVTDITFVLVNTELGADDDKATLRNKSKFFSSFN</sequence>
<evidence type="ECO:0000259" key="8">
    <source>
        <dbReference type="PROSITE" id="PS51379"/>
    </source>
</evidence>
<dbReference type="Pfam" id="PF12801">
    <property type="entry name" value="Fer4_5"/>
    <property type="match status" value="1"/>
</dbReference>
<dbReference type="Pfam" id="PF11614">
    <property type="entry name" value="FixG_C"/>
    <property type="match status" value="1"/>
</dbReference>
<name>A0A1Y0CZZ1_9GAMM</name>
<keyword evidence="7" id="KW-0472">Membrane</keyword>
<dbReference type="InterPro" id="IPR032879">
    <property type="entry name" value="FixG_C"/>
</dbReference>
<evidence type="ECO:0000256" key="5">
    <source>
        <dbReference type="ARBA" id="ARBA00023004"/>
    </source>
</evidence>
<proteinExistence type="predicted"/>
<dbReference type="Proteomes" id="UP000243793">
    <property type="component" value="Chromosome"/>
</dbReference>
<keyword evidence="4" id="KW-0249">Electron transport</keyword>
<dbReference type="RefSeq" id="WP_086964324.1">
    <property type="nucleotide sequence ID" value="NZ_CP021376.1"/>
</dbReference>
<accession>A0A1Y0CZZ1</accession>
<dbReference type="NCBIfam" id="TIGR02745">
    <property type="entry name" value="ccoG_rdxA_fixG"/>
    <property type="match status" value="1"/>
</dbReference>
<feature type="transmembrane region" description="Helical" evidence="7">
    <location>
        <begin position="161"/>
        <end position="179"/>
    </location>
</feature>
<keyword evidence="1" id="KW-0813">Transport</keyword>
<dbReference type="PANTHER" id="PTHR30176:SF3">
    <property type="entry name" value="FERREDOXIN-TYPE PROTEIN NAPH"/>
    <property type="match status" value="1"/>
</dbReference>
<dbReference type="SUPFAM" id="SSF54862">
    <property type="entry name" value="4Fe-4S ferredoxins"/>
    <property type="match status" value="1"/>
</dbReference>
<dbReference type="Pfam" id="PF13746">
    <property type="entry name" value="Fer4_18"/>
    <property type="match status" value="1"/>
</dbReference>
<dbReference type="GO" id="GO:0051539">
    <property type="term" value="F:4 iron, 4 sulfur cluster binding"/>
    <property type="evidence" value="ECO:0007669"/>
    <property type="project" value="UniProtKB-KW"/>
</dbReference>
<dbReference type="PROSITE" id="PS00198">
    <property type="entry name" value="4FE4S_FER_1"/>
    <property type="match status" value="1"/>
</dbReference>
<dbReference type="InterPro" id="IPR013783">
    <property type="entry name" value="Ig-like_fold"/>
</dbReference>
<keyword evidence="7" id="KW-1133">Transmembrane helix</keyword>
<protein>
    <submittedName>
        <fullName evidence="9">Cytochrome c oxidase accessory protein CcoG</fullName>
    </submittedName>
</protein>
<organism evidence="9 10">
    <name type="scientific">Oceanisphaera avium</name>
    <dbReference type="NCBI Taxonomy" id="1903694"/>
    <lineage>
        <taxon>Bacteria</taxon>
        <taxon>Pseudomonadati</taxon>
        <taxon>Pseudomonadota</taxon>
        <taxon>Gammaproteobacteria</taxon>
        <taxon>Aeromonadales</taxon>
        <taxon>Aeromonadaceae</taxon>
        <taxon>Oceanisphaera</taxon>
    </lineage>
</organism>
<evidence type="ECO:0000256" key="1">
    <source>
        <dbReference type="ARBA" id="ARBA00022448"/>
    </source>
</evidence>
<dbReference type="InterPro" id="IPR051684">
    <property type="entry name" value="Electron_Trans/Redox"/>
</dbReference>
<evidence type="ECO:0000256" key="3">
    <source>
        <dbReference type="ARBA" id="ARBA00022723"/>
    </source>
</evidence>
<dbReference type="InterPro" id="IPR017900">
    <property type="entry name" value="4Fe4S_Fe_S_CS"/>
</dbReference>
<keyword evidence="6" id="KW-0411">Iron-sulfur</keyword>
<keyword evidence="5" id="KW-0408">Iron</keyword>
<gene>
    <name evidence="9" type="ORF">CBP12_10130</name>
</gene>
<keyword evidence="3" id="KW-0479">Metal-binding</keyword>
<keyword evidence="10" id="KW-1185">Reference proteome</keyword>
<dbReference type="InterPro" id="IPR017896">
    <property type="entry name" value="4Fe4S_Fe-S-bd"/>
</dbReference>
<keyword evidence="2" id="KW-0004">4Fe-4S</keyword>